<evidence type="ECO:0000313" key="2">
    <source>
        <dbReference type="Proteomes" id="UP000824219"/>
    </source>
</evidence>
<dbReference type="AlphaFoldDB" id="A0A9D3N7S8"/>
<dbReference type="EMBL" id="JAHKSW010000026">
    <property type="protein sequence ID" value="KAG7315962.1"/>
    <property type="molecule type" value="Genomic_DNA"/>
</dbReference>
<keyword evidence="2" id="KW-1185">Reference proteome</keyword>
<dbReference type="Proteomes" id="UP000824219">
    <property type="component" value="Linkage Group LG26"/>
</dbReference>
<reference evidence="1 2" key="1">
    <citation type="submission" date="2021-06" db="EMBL/GenBank/DDBJ databases">
        <title>Chromosome-level genome assembly of the red-tail catfish (Hemibagrus wyckioides).</title>
        <authorList>
            <person name="Shao F."/>
        </authorList>
    </citation>
    <scope>NUCLEOTIDE SEQUENCE [LARGE SCALE GENOMIC DNA]</scope>
    <source>
        <strain evidence="1">EC202008001</strain>
        <tissue evidence="1">Blood</tissue>
    </source>
</reference>
<accession>A0A9D3N7S8</accession>
<comment type="caution">
    <text evidence="1">The sequence shown here is derived from an EMBL/GenBank/DDBJ whole genome shotgun (WGS) entry which is preliminary data.</text>
</comment>
<name>A0A9D3N7S8_9TELE</name>
<protein>
    <submittedName>
        <fullName evidence="1">Uncharacterized protein</fullName>
    </submittedName>
</protein>
<sequence length="98" mass="11560">MGDDAGKVPLHVQEDVRIRYSRMWLSGIPFKSLAFFKKKKEKKKKRLALIIKEEGNEANRTYITAVRAESGLRRRCNELEPTEAMSLRKERKKRNRRA</sequence>
<proteinExistence type="predicted"/>
<evidence type="ECO:0000313" key="1">
    <source>
        <dbReference type="EMBL" id="KAG7315962.1"/>
    </source>
</evidence>
<gene>
    <name evidence="1" type="ORF">KOW79_020828</name>
</gene>
<organism evidence="1 2">
    <name type="scientific">Hemibagrus wyckioides</name>
    <dbReference type="NCBI Taxonomy" id="337641"/>
    <lineage>
        <taxon>Eukaryota</taxon>
        <taxon>Metazoa</taxon>
        <taxon>Chordata</taxon>
        <taxon>Craniata</taxon>
        <taxon>Vertebrata</taxon>
        <taxon>Euteleostomi</taxon>
        <taxon>Actinopterygii</taxon>
        <taxon>Neopterygii</taxon>
        <taxon>Teleostei</taxon>
        <taxon>Ostariophysi</taxon>
        <taxon>Siluriformes</taxon>
        <taxon>Bagridae</taxon>
        <taxon>Hemibagrus</taxon>
    </lineage>
</organism>